<feature type="transmembrane region" description="Helical" evidence="1">
    <location>
        <begin position="93"/>
        <end position="112"/>
    </location>
</feature>
<gene>
    <name evidence="2" type="ORF">KL86APRO_20190</name>
</gene>
<accession>A0A212KIF6</accession>
<proteinExistence type="predicted"/>
<feature type="transmembrane region" description="Helical" evidence="1">
    <location>
        <begin position="67"/>
        <end position="87"/>
    </location>
</feature>
<evidence type="ECO:0000256" key="1">
    <source>
        <dbReference type="SAM" id="Phobius"/>
    </source>
</evidence>
<organism evidence="2">
    <name type="scientific">uncultured Alphaproteobacteria bacterium</name>
    <dbReference type="NCBI Taxonomy" id="91750"/>
    <lineage>
        <taxon>Bacteria</taxon>
        <taxon>Pseudomonadati</taxon>
        <taxon>Pseudomonadota</taxon>
        <taxon>Alphaproteobacteria</taxon>
        <taxon>environmental samples</taxon>
    </lineage>
</organism>
<evidence type="ECO:0000313" key="2">
    <source>
        <dbReference type="EMBL" id="SBW11432.1"/>
    </source>
</evidence>
<dbReference type="EMBL" id="FLUO01000002">
    <property type="protein sequence ID" value="SBW11432.1"/>
    <property type="molecule type" value="Genomic_DNA"/>
</dbReference>
<sequence>MTRVLGEIAALVFAVLASCAALAPAFSVVLAGVRPDPEGAAFLVLGMVYGMVAPIGYFLGETWERRIWYVLAAAAAACGIARTGYLFDVKAPGAAILTFALLVAGFVLAIAWNRAADRRRLAAVAAVEAHAAEVVRAVAQAGVGASGAGRAALLAERLAGAAVWTAAREARNAEDARRRIGAALAALERDLAANPAIEAAPHAARLLGEMRVRIAPRRFRPRRPAPRVQPA</sequence>
<keyword evidence="1" id="KW-1133">Transmembrane helix</keyword>
<protein>
    <submittedName>
        <fullName evidence="2">Uncharacterized protein</fullName>
    </submittedName>
</protein>
<feature type="transmembrane region" description="Helical" evidence="1">
    <location>
        <begin position="41"/>
        <end position="60"/>
    </location>
</feature>
<keyword evidence="1" id="KW-0472">Membrane</keyword>
<reference evidence="2" key="1">
    <citation type="submission" date="2016-04" db="EMBL/GenBank/DDBJ databases">
        <authorList>
            <person name="Evans L.H."/>
            <person name="Alamgir A."/>
            <person name="Owens N."/>
            <person name="Weber N.D."/>
            <person name="Virtaneva K."/>
            <person name="Barbian K."/>
            <person name="Babar A."/>
            <person name="Rosenke K."/>
        </authorList>
    </citation>
    <scope>NUCLEOTIDE SEQUENCE</scope>
    <source>
        <strain evidence="2">86</strain>
    </source>
</reference>
<dbReference type="PROSITE" id="PS51257">
    <property type="entry name" value="PROKAR_LIPOPROTEIN"/>
    <property type="match status" value="1"/>
</dbReference>
<dbReference type="AlphaFoldDB" id="A0A212KIF6"/>
<name>A0A212KIF6_9PROT</name>
<keyword evidence="1" id="KW-0812">Transmembrane</keyword>